<dbReference type="GO" id="GO:0006891">
    <property type="term" value="P:intra-Golgi vesicle-mediated transport"/>
    <property type="evidence" value="ECO:0007669"/>
    <property type="project" value="TreeGrafter"/>
</dbReference>
<evidence type="ECO:0000313" key="14">
    <source>
        <dbReference type="EMBL" id="ESU44324.1"/>
    </source>
</evidence>
<proteinExistence type="predicted"/>
<feature type="domain" description="Coatomer beta subunit appendage platform" evidence="13">
    <location>
        <begin position="913"/>
        <end position="1043"/>
    </location>
</feature>
<dbReference type="SUPFAM" id="SSF48371">
    <property type="entry name" value="ARM repeat"/>
    <property type="match status" value="1"/>
</dbReference>
<evidence type="ECO:0000256" key="6">
    <source>
        <dbReference type="ARBA" id="ARBA00022892"/>
    </source>
</evidence>
<evidence type="ECO:0000259" key="12">
    <source>
        <dbReference type="Pfam" id="PF07718"/>
    </source>
</evidence>
<dbReference type="InterPro" id="IPR011989">
    <property type="entry name" value="ARM-like"/>
</dbReference>
<dbReference type="Pfam" id="PF07718">
    <property type="entry name" value="Coatamer_beta_C"/>
    <property type="match status" value="1"/>
</dbReference>
<dbReference type="Proteomes" id="UP000018040">
    <property type="component" value="Unassembled WGS sequence"/>
</dbReference>
<dbReference type="GO" id="GO:0000139">
    <property type="term" value="C:Golgi membrane"/>
    <property type="evidence" value="ECO:0007669"/>
    <property type="project" value="UniProtKB-SubCell"/>
</dbReference>
<keyword evidence="8" id="KW-0333">Golgi apparatus</keyword>
<gene>
    <name evidence="14" type="ORF">GSB_150541</name>
</gene>
<dbReference type="VEuPathDB" id="GiardiaDB:GL50581_924"/>
<evidence type="ECO:0000259" key="13">
    <source>
        <dbReference type="Pfam" id="PF14806"/>
    </source>
</evidence>
<dbReference type="OrthoDB" id="10261439at2759"/>
<evidence type="ECO:0000313" key="15">
    <source>
        <dbReference type="Proteomes" id="UP000018040"/>
    </source>
</evidence>
<dbReference type="InterPro" id="IPR016024">
    <property type="entry name" value="ARM-type_fold"/>
</dbReference>
<dbReference type="VEuPathDB" id="GiardiaDB:QR46_2103"/>
<keyword evidence="7" id="KW-0653">Protein transport</keyword>
<evidence type="ECO:0000256" key="2">
    <source>
        <dbReference type="ARBA" id="ARBA00004347"/>
    </source>
</evidence>
<reference evidence="14 15" key="2">
    <citation type="journal article" date="2013" name="Genome Biol. Evol.">
        <title>Genome sequencing of Giardia lamblia genotypes A2 and B isolates (DH and GS) and comparative analysis with the genomes of genotypes A1 and E (WB and Pig).</title>
        <authorList>
            <person name="Adam R.D."/>
            <person name="Dahlstrom E.W."/>
            <person name="Martens C.A."/>
            <person name="Bruno D.P."/>
            <person name="Barbian K.D."/>
            <person name="Ricklefs S.M."/>
            <person name="Hernandez M.M."/>
            <person name="Narla N.P."/>
            <person name="Patel R.B."/>
            <person name="Porcella S.F."/>
            <person name="Nash T.E."/>
        </authorList>
    </citation>
    <scope>NUCLEOTIDE SEQUENCE [LARGE SCALE GENOMIC DNA]</scope>
    <source>
        <strain evidence="14 15">GS</strain>
    </source>
</reference>
<dbReference type="GO" id="GO:0005198">
    <property type="term" value="F:structural molecule activity"/>
    <property type="evidence" value="ECO:0007669"/>
    <property type="project" value="InterPro"/>
</dbReference>
<dbReference type="GO" id="GO:0006888">
    <property type="term" value="P:endoplasmic reticulum to Golgi vesicle-mediated transport"/>
    <property type="evidence" value="ECO:0007669"/>
    <property type="project" value="TreeGrafter"/>
</dbReference>
<evidence type="ECO:0000256" key="4">
    <source>
        <dbReference type="ARBA" id="ARBA00022490"/>
    </source>
</evidence>
<evidence type="ECO:0000256" key="9">
    <source>
        <dbReference type="ARBA" id="ARBA00023136"/>
    </source>
</evidence>
<comment type="caution">
    <text evidence="14">The sequence shown here is derived from an EMBL/GenBank/DDBJ whole genome shotgun (WGS) entry which is preliminary data.</text>
</comment>
<dbReference type="EMBL" id="AHHH01000025">
    <property type="protein sequence ID" value="ESU44324.1"/>
    <property type="molecule type" value="Genomic_DNA"/>
</dbReference>
<dbReference type="GO" id="GO:0006886">
    <property type="term" value="P:intracellular protein transport"/>
    <property type="evidence" value="ECO:0007669"/>
    <property type="project" value="InterPro"/>
</dbReference>
<protein>
    <submittedName>
        <fullName evidence="14">Coatomer beta subunit</fullName>
    </submittedName>
</protein>
<evidence type="ECO:0000256" key="10">
    <source>
        <dbReference type="ARBA" id="ARBA00023329"/>
    </source>
</evidence>
<evidence type="ECO:0000256" key="8">
    <source>
        <dbReference type="ARBA" id="ARBA00023034"/>
    </source>
</evidence>
<keyword evidence="3" id="KW-0813">Transport</keyword>
<evidence type="ECO:0000256" key="3">
    <source>
        <dbReference type="ARBA" id="ARBA00022448"/>
    </source>
</evidence>
<evidence type="ECO:0000259" key="11">
    <source>
        <dbReference type="Pfam" id="PF01602"/>
    </source>
</evidence>
<keyword evidence="10" id="KW-0968">Cytoplasmic vesicle</keyword>
<feature type="domain" description="Clathrin/coatomer adaptor adaptin-like N-terminal" evidence="11">
    <location>
        <begin position="19"/>
        <end position="198"/>
    </location>
</feature>
<dbReference type="AlphaFoldDB" id="V6U0E3"/>
<comment type="subcellular location">
    <subcellularLocation>
        <location evidence="2">Cytoplasmic vesicle</location>
        <location evidence="2">COPI-coated vesicle membrane</location>
        <topology evidence="2">Peripheral membrane protein</topology>
        <orientation evidence="2">Cytoplasmic side</orientation>
    </subcellularLocation>
    <subcellularLocation>
        <location evidence="1">Golgi apparatus membrane</location>
        <topology evidence="1">Peripheral membrane protein</topology>
        <orientation evidence="1">Cytoplasmic side</orientation>
    </subcellularLocation>
</comment>
<keyword evidence="6" id="KW-0931">ER-Golgi transport</keyword>
<dbReference type="InterPro" id="IPR016460">
    <property type="entry name" value="COPB1"/>
</dbReference>
<dbReference type="InterPro" id="IPR011710">
    <property type="entry name" value="Coatomer_bsu_C"/>
</dbReference>
<name>V6U0E3_GIAIN</name>
<evidence type="ECO:0000256" key="1">
    <source>
        <dbReference type="ARBA" id="ARBA00004255"/>
    </source>
</evidence>
<dbReference type="PANTHER" id="PTHR10635:SF0">
    <property type="entry name" value="COATOMER SUBUNIT BETA"/>
    <property type="match status" value="1"/>
</dbReference>
<dbReference type="InterPro" id="IPR002553">
    <property type="entry name" value="Clathrin/coatomer_adapt-like_N"/>
</dbReference>
<keyword evidence="4" id="KW-0963">Cytoplasm</keyword>
<dbReference type="Pfam" id="PF14806">
    <property type="entry name" value="Coatomer_b_Cpla"/>
    <property type="match status" value="1"/>
</dbReference>
<dbReference type="VEuPathDB" id="GiardiaDB:QR46_4991"/>
<dbReference type="PANTHER" id="PTHR10635">
    <property type="entry name" value="COATOMER SUBUNIT BETA"/>
    <property type="match status" value="1"/>
</dbReference>
<reference evidence="15" key="1">
    <citation type="submission" date="2012-02" db="EMBL/GenBank/DDBJ databases">
        <title>Genome sequencing of Giardia lamblia Genotypes A2 and B isolates (DH and GS) and comparative analysis with the genomes of Genotypes A1 and E (WB and Pig).</title>
        <authorList>
            <person name="Adam R."/>
            <person name="Dahlstrom E."/>
            <person name="Martens C."/>
            <person name="Bruno D."/>
            <person name="Barbian K."/>
            <person name="Porcella S.F."/>
            <person name="Nash T."/>
        </authorList>
    </citation>
    <scope>NUCLEOTIDE SEQUENCE</scope>
    <source>
        <strain evidence="15">GS</strain>
    </source>
</reference>
<organism evidence="14 15">
    <name type="scientific">Giardia intestinalis</name>
    <name type="common">Giardia lamblia</name>
    <dbReference type="NCBI Taxonomy" id="5741"/>
    <lineage>
        <taxon>Eukaryota</taxon>
        <taxon>Metamonada</taxon>
        <taxon>Diplomonadida</taxon>
        <taxon>Hexamitidae</taxon>
        <taxon>Giardiinae</taxon>
        <taxon>Giardia</taxon>
    </lineage>
</organism>
<dbReference type="Gene3D" id="1.25.10.10">
    <property type="entry name" value="Leucine-rich Repeat Variant"/>
    <property type="match status" value="1"/>
</dbReference>
<evidence type="ECO:0000256" key="5">
    <source>
        <dbReference type="ARBA" id="ARBA00022737"/>
    </source>
</evidence>
<dbReference type="Pfam" id="PF01602">
    <property type="entry name" value="Adaptin_N"/>
    <property type="match status" value="1"/>
</dbReference>
<accession>V6U0E3</accession>
<dbReference type="VEuPathDB" id="GiardiaDB:DHA2_150347"/>
<keyword evidence="9" id="KW-0472">Membrane</keyword>
<keyword evidence="5" id="KW-0677">Repeat</keyword>
<dbReference type="GO" id="GO:0030126">
    <property type="term" value="C:COPI vesicle coat"/>
    <property type="evidence" value="ECO:0007669"/>
    <property type="project" value="InterPro"/>
</dbReference>
<sequence>MASGEPTVAIGPEAAAVCTKSLEAIFARSDPGEMCEALQAAIQLASSGQSIDHLVLPVIKHASASPDHRLKKLLHVFWPLVECYRGGQLKPHIMLISNSILRDLKSPNEMILCSALRCILHLQVSEVVSNIVAGIPPLLFHPDSRVRCAAVAAIHSIRARYGDTISLGDVYTRLAEEENVAVLRRLIFLLADLDPENGALHVLKLIKRVGISNVSDFLYDVLPQIVKGMQGDKIGFLDTVLSVTKRSIALFDSRVQYSAGLGLWAVVVLYPTISFQNLHPSQTDSDCNEISREDIAIVAVQSLLHASKAIDDYCMITVLDIIKEAVSLFTQAFINHSVINNIIFSLCSSHMSDAARARLLELKLFSTLAHIGSPRQLMEAFILSPFISTGCLTVLYASVSEILGIVSSMKTSEELLELGSNASVLTELVHKVTIYSPSYTTLTQTTAEYKRGLWTDVCCDVVRVLLCILKSTMISSGSPSTAAVGVEQLCIRLLLHLILCNKGPDGRWDTEVSRAAVVAIGDICPVVVLLLFCYFLKITLKAPADEGDTGCNFSAQCLGISPLNFLSTAIAEASRGSADPRTLCGLANKELYDAQDSVIIAVSCRYLLAGIDACVEMGLYTKESISGLLLIGIAKYYKVIEKNTALCNSDLSFLSSQMKRIVDHCNELADNRKSPKGQIELNQAASGSTSPSALSSAPRKTVSVLSRAMSTVQFSILGASAERPAVTQETAILTRDFSSSDLCNVLLGLSTFQSSLEKELSFTTIFTKDTDFSLYTPSQVASSNTLGNDSAGKMYSSGSLGTVVQLSGDSERIYAEAVIQVSSSLIVLDVLFVNRTNESAQDVTLELFASPSLRVPRSANRVVNLEPYGFARDKYILYVDSCEAGVIYGNITARFTQDKQKNEPRTHEVIHRTKEIDINIRSFLTPFVLRDREFCRLWSVFDWEYKVAVSTSASPEGVALLIRTYLNAFVLPEEEALLAGSVSDASTHSRRSQAYCCNFAAQSRGNVVLLNLSLGVFCSADGTLTSGSLRLRSPSKVLAQSISSYLSSTLVL</sequence>
<dbReference type="VEuPathDB" id="GiardiaDB:GL50803_0088082"/>
<feature type="domain" description="Coatomer beta subunit C-terminal" evidence="12">
    <location>
        <begin position="779"/>
        <end position="892"/>
    </location>
</feature>
<evidence type="ECO:0000256" key="7">
    <source>
        <dbReference type="ARBA" id="ARBA00022927"/>
    </source>
</evidence>
<dbReference type="InterPro" id="IPR029446">
    <property type="entry name" value="COPB1_appendage_platform_dom"/>
</dbReference>